<dbReference type="Pfam" id="PF00903">
    <property type="entry name" value="Glyoxalase"/>
    <property type="match status" value="1"/>
</dbReference>
<keyword evidence="3" id="KW-1185">Reference proteome</keyword>
<dbReference type="AlphaFoldDB" id="A0A0N1HPB4"/>
<evidence type="ECO:0000313" key="3">
    <source>
        <dbReference type="Proteomes" id="UP000038010"/>
    </source>
</evidence>
<accession>A0A0N1HPB4</accession>
<organism evidence="2 3">
    <name type="scientific">Cyphellophora attinorum</name>
    <dbReference type="NCBI Taxonomy" id="1664694"/>
    <lineage>
        <taxon>Eukaryota</taxon>
        <taxon>Fungi</taxon>
        <taxon>Dikarya</taxon>
        <taxon>Ascomycota</taxon>
        <taxon>Pezizomycotina</taxon>
        <taxon>Eurotiomycetes</taxon>
        <taxon>Chaetothyriomycetidae</taxon>
        <taxon>Chaetothyriales</taxon>
        <taxon>Cyphellophoraceae</taxon>
        <taxon>Cyphellophora</taxon>
    </lineage>
</organism>
<dbReference type="GO" id="GO:0016829">
    <property type="term" value="F:lyase activity"/>
    <property type="evidence" value="ECO:0007669"/>
    <property type="project" value="UniProtKB-KW"/>
</dbReference>
<proteinExistence type="predicted"/>
<dbReference type="PANTHER" id="PTHR10374:SF19">
    <property type="entry name" value="LYASE (GLO1), PUTATIVE (AFU_ORTHOLOGUE AFUA_2G13550)-RELATED"/>
    <property type="match status" value="1"/>
</dbReference>
<dbReference type="VEuPathDB" id="FungiDB:AB675_3303"/>
<reference evidence="2 3" key="1">
    <citation type="submission" date="2015-06" db="EMBL/GenBank/DDBJ databases">
        <title>Draft genome of the ant-associated black yeast Phialophora attae CBS 131958.</title>
        <authorList>
            <person name="Moreno L.F."/>
            <person name="Stielow B.J."/>
            <person name="de Hoog S."/>
            <person name="Vicente V.A."/>
            <person name="Weiss V.A."/>
            <person name="de Vries M."/>
            <person name="Cruz L.M."/>
            <person name="Souza E.M."/>
        </authorList>
    </citation>
    <scope>NUCLEOTIDE SEQUENCE [LARGE SCALE GENOMIC DNA]</scope>
    <source>
        <strain evidence="2 3">CBS 131958</strain>
    </source>
</reference>
<dbReference type="InterPro" id="IPR037523">
    <property type="entry name" value="VOC_core"/>
</dbReference>
<dbReference type="STRING" id="1664694.A0A0N1HPB4"/>
<evidence type="ECO:0000259" key="1">
    <source>
        <dbReference type="PROSITE" id="PS51819"/>
    </source>
</evidence>
<dbReference type="Proteomes" id="UP000038010">
    <property type="component" value="Unassembled WGS sequence"/>
</dbReference>
<name>A0A0N1HPB4_9EURO</name>
<protein>
    <submittedName>
        <fullName evidence="2">Lactoylglutathione lyase</fullName>
    </submittedName>
</protein>
<dbReference type="Gene3D" id="3.10.180.10">
    <property type="entry name" value="2,3-Dihydroxybiphenyl 1,2-Dioxygenase, domain 1"/>
    <property type="match status" value="1"/>
</dbReference>
<keyword evidence="2" id="KW-0456">Lyase</keyword>
<gene>
    <name evidence="2" type="ORF">AB675_3303</name>
</gene>
<dbReference type="PANTHER" id="PTHR10374">
    <property type="entry name" value="LACTOYLGLUTATHIONE LYASE GLYOXALASE I"/>
    <property type="match status" value="1"/>
</dbReference>
<dbReference type="OrthoDB" id="16820at2759"/>
<dbReference type="GeneID" id="28735222"/>
<dbReference type="EMBL" id="LFJN01000014">
    <property type="protein sequence ID" value="KPI39543.1"/>
    <property type="molecule type" value="Genomic_DNA"/>
</dbReference>
<dbReference type="InterPro" id="IPR004360">
    <property type="entry name" value="Glyas_Fos-R_dOase_dom"/>
</dbReference>
<dbReference type="InterPro" id="IPR029068">
    <property type="entry name" value="Glyas_Bleomycin-R_OHBP_Dase"/>
</dbReference>
<dbReference type="SUPFAM" id="SSF54593">
    <property type="entry name" value="Glyoxalase/Bleomycin resistance protein/Dihydroxybiphenyl dioxygenase"/>
    <property type="match status" value="1"/>
</dbReference>
<feature type="domain" description="VOC" evidence="1">
    <location>
        <begin position="46"/>
        <end position="231"/>
    </location>
</feature>
<comment type="caution">
    <text evidence="2">The sequence shown here is derived from an EMBL/GenBank/DDBJ whole genome shotgun (WGS) entry which is preliminary data.</text>
</comment>
<dbReference type="RefSeq" id="XP_017999506.1">
    <property type="nucleotide sequence ID" value="XM_018143342.1"/>
</dbReference>
<sequence length="237" mass="26434">MSTTDTNDELSVAHHPFRTTYPPGQFTPAGLPPYPPPPNKHTTGFKLNHMMMRIRDPQDSLHFYVTLMGMRSVFTMNTGPYTIYYLGYPSESSRQDGKSMMSHTLGLLELYHVHGSERQPKGYYNSGNDPARGLGFSHLGFTVPDVRSTLKYLRANNVEVIKDVGPGTSTRRTVPISEAEEKLGVGVGDYEGEVVEERGKIVELREEYTKVFDEIAFVSDPDGYTVELVPQGVDPLA</sequence>
<dbReference type="PROSITE" id="PS51819">
    <property type="entry name" value="VOC"/>
    <property type="match status" value="1"/>
</dbReference>
<evidence type="ECO:0000313" key="2">
    <source>
        <dbReference type="EMBL" id="KPI39543.1"/>
    </source>
</evidence>